<accession>A0A0A7S2H6</accession>
<proteinExistence type="predicted"/>
<evidence type="ECO:0000313" key="1">
    <source>
        <dbReference type="EMBL" id="AJA43376.1"/>
    </source>
</evidence>
<sequence length="44" mass="5102">MTDPKIRLLFTRAQLIGMNRCPDCGWHPRTQGHHPDCPNLETED</sequence>
<name>A0A0A7S2H6_9CAUD</name>
<organism evidence="1 2">
    <name type="scientific">Mycobacterium phage Sbash</name>
    <dbReference type="NCBI Taxonomy" id="1567475"/>
    <lineage>
        <taxon>Viruses</taxon>
        <taxon>Duplodnaviria</taxon>
        <taxon>Heunggongvirae</taxon>
        <taxon>Uroviricota</taxon>
        <taxon>Caudoviricetes</taxon>
        <taxon>Chenonavirus</taxon>
        <taxon>Chenonavirus sbash</taxon>
    </lineage>
</organism>
<dbReference type="EMBL" id="KP027201">
    <property type="protein sequence ID" value="AJA43376.1"/>
    <property type="molecule type" value="Genomic_DNA"/>
</dbReference>
<dbReference type="OrthoDB" id="26869at10239"/>
<keyword evidence="2" id="KW-1185">Reference proteome</keyword>
<dbReference type="KEGG" id="vg:23679490"/>
<protein>
    <submittedName>
        <fullName evidence="1">Uncharacterized protein</fullName>
    </submittedName>
</protein>
<reference evidence="1 2" key="1">
    <citation type="submission" date="2014-10" db="EMBL/GenBank/DDBJ databases">
        <authorList>
            <person name="Msani S."/>
            <person name="Brouckaert M.-A."/>
            <person name="Jacobs C."/>
            <person name="Mafu P."/>
            <person name="Moti D."/>
            <person name="Naeem M."/>
            <person name="Ntuli T."/>
            <person name="Mngomezulu K."/>
            <person name="Larsen M.H."/>
            <person name="Rubin E.J."/>
            <person name="Russell D.A."/>
            <person name="Guerrero C.A."/>
            <person name="Bowman C.A."/>
            <person name="Jacobs-Sera D."/>
            <person name="Hendrix R.W."/>
            <person name="Hatfull G.F."/>
        </authorList>
    </citation>
    <scope>NUCLEOTIDE SEQUENCE [LARGE SCALE GENOMIC DNA]</scope>
</reference>
<dbReference type="RefSeq" id="YP_009124729.1">
    <property type="nucleotide sequence ID" value="NC_026589.1"/>
</dbReference>
<dbReference type="GeneID" id="23679490"/>
<dbReference type="Proteomes" id="UP000031075">
    <property type="component" value="Segment"/>
</dbReference>
<gene>
    <name evidence="1" type="primary">75</name>
    <name evidence="1" type="ORF">PBI_SBASH_75</name>
</gene>
<evidence type="ECO:0000313" key="2">
    <source>
        <dbReference type="Proteomes" id="UP000031075"/>
    </source>
</evidence>